<proteinExistence type="inferred from homology"/>
<dbReference type="InterPro" id="IPR000983">
    <property type="entry name" value="Bac_GSPG_pilin"/>
</dbReference>
<dbReference type="GO" id="GO:0009289">
    <property type="term" value="C:pilus"/>
    <property type="evidence" value="ECO:0007669"/>
    <property type="project" value="InterPro"/>
</dbReference>
<evidence type="ECO:0000313" key="6">
    <source>
        <dbReference type="EMBL" id="KDN15795.1"/>
    </source>
</evidence>
<dbReference type="PRINTS" id="PR00813">
    <property type="entry name" value="BCTERIALGSPG"/>
</dbReference>
<dbReference type="OrthoDB" id="8607132at2"/>
<evidence type="ECO:0000256" key="4">
    <source>
        <dbReference type="ARBA" id="ARBA00023157"/>
    </source>
</evidence>
<dbReference type="InterPro" id="IPR045584">
    <property type="entry name" value="Pilin-like"/>
</dbReference>
<dbReference type="Pfam" id="PF00114">
    <property type="entry name" value="Pilin"/>
    <property type="match status" value="1"/>
</dbReference>
<comment type="caution">
    <text evidence="6">The sequence shown here is derived from an EMBL/GenBank/DDBJ whole genome shotgun (WGS) entry which is preliminary data.</text>
</comment>
<gene>
    <name evidence="6" type="ORF">SALWKB29_0214</name>
</gene>
<keyword evidence="4" id="KW-1015">Disulfide bond</keyword>
<dbReference type="PROSITE" id="PS00409">
    <property type="entry name" value="PROKAR_NTER_METHYL"/>
    <property type="match status" value="1"/>
</dbReference>
<evidence type="ECO:0000313" key="7">
    <source>
        <dbReference type="Proteomes" id="UP000027170"/>
    </source>
</evidence>
<sequence length="170" mass="17632">MKSLQKGFTLIELMIVIAIIGILAAIAVPQYQNYIARSQVTRVMAEAGALKTTVETCILDGRTTLGDKAGECQLGATGSNLIKGDKNTGDADPTNKQDNVGYPKVTMPADANSQATIIAEFGNNAATTLAGKTLTWTRDVNGTWTCSTTVDAKYAPASCPAKGSAGSGSK</sequence>
<comment type="subunit">
    <text evidence="2">The pili are polar flexible filaments of about 5.4 nanometers diameter and 2.5 micrometers average length; they consist of only a single polypeptide chain arranged in a helical configuration of five subunits per turn in the assembled pilus.</text>
</comment>
<dbReference type="InterPro" id="IPR012902">
    <property type="entry name" value="N_methyl_site"/>
</dbReference>
<name>A0A066TLT0_9NEIS</name>
<dbReference type="AlphaFoldDB" id="A0A066TLT0"/>
<dbReference type="GO" id="GO:0015628">
    <property type="term" value="P:protein secretion by the type II secretion system"/>
    <property type="evidence" value="ECO:0007669"/>
    <property type="project" value="InterPro"/>
</dbReference>
<evidence type="ECO:0000256" key="1">
    <source>
        <dbReference type="ARBA" id="ARBA00005233"/>
    </source>
</evidence>
<reference evidence="6 7" key="1">
    <citation type="submission" date="2014-03" db="EMBL/GenBank/DDBJ databases">
        <title>The genomes of two eusocial bee gut symbionts.</title>
        <authorList>
            <person name="Kwong W.K."/>
            <person name="Engel P."/>
            <person name="Koch H."/>
            <person name="Moran N.A."/>
        </authorList>
    </citation>
    <scope>NUCLEOTIDE SEQUENCE [LARGE SCALE GENOMIC DNA]</scope>
    <source>
        <strain evidence="7">wkB29</strain>
    </source>
</reference>
<accession>A0A066TLT0</accession>
<evidence type="ECO:0000256" key="2">
    <source>
        <dbReference type="ARBA" id="ARBA00011156"/>
    </source>
</evidence>
<protein>
    <submittedName>
        <fullName evidence="6">Type IV pilin PilA</fullName>
    </submittedName>
</protein>
<dbReference type="PANTHER" id="PTHR30093">
    <property type="entry name" value="GENERAL SECRETION PATHWAY PROTEIN G"/>
    <property type="match status" value="1"/>
</dbReference>
<dbReference type="GO" id="GO:0007155">
    <property type="term" value="P:cell adhesion"/>
    <property type="evidence" value="ECO:0007669"/>
    <property type="project" value="InterPro"/>
</dbReference>
<comment type="similarity">
    <text evidence="1 5">Belongs to the N-Me-Phe pilin family.</text>
</comment>
<dbReference type="PANTHER" id="PTHR30093:SF34">
    <property type="entry name" value="PREPILIN PEPTIDASE-DEPENDENT PROTEIN D"/>
    <property type="match status" value="1"/>
</dbReference>
<dbReference type="GO" id="GO:0015627">
    <property type="term" value="C:type II protein secretion system complex"/>
    <property type="evidence" value="ECO:0007669"/>
    <property type="project" value="InterPro"/>
</dbReference>
<dbReference type="SUPFAM" id="SSF54523">
    <property type="entry name" value="Pili subunits"/>
    <property type="match status" value="1"/>
</dbReference>
<evidence type="ECO:0000256" key="5">
    <source>
        <dbReference type="RuleBase" id="RU000389"/>
    </source>
</evidence>
<evidence type="ECO:0000256" key="3">
    <source>
        <dbReference type="ARBA" id="ARBA00022481"/>
    </source>
</evidence>
<dbReference type="RefSeq" id="WP_037405071.1">
    <property type="nucleotide sequence ID" value="NZ_JFZV01000001.1"/>
</dbReference>
<dbReference type="InterPro" id="IPR001082">
    <property type="entry name" value="Pilin"/>
</dbReference>
<keyword evidence="5" id="KW-0281">Fimbrium</keyword>
<dbReference type="eggNOG" id="COG4969">
    <property type="taxonomic scope" value="Bacteria"/>
</dbReference>
<dbReference type="NCBIfam" id="TIGR02532">
    <property type="entry name" value="IV_pilin_GFxxxE"/>
    <property type="match status" value="1"/>
</dbReference>
<dbReference type="Pfam" id="PF07963">
    <property type="entry name" value="N_methyl"/>
    <property type="match status" value="1"/>
</dbReference>
<organism evidence="6 7">
    <name type="scientific">Snodgrassella communis</name>
    <dbReference type="NCBI Taxonomy" id="2946699"/>
    <lineage>
        <taxon>Bacteria</taxon>
        <taxon>Pseudomonadati</taxon>
        <taxon>Pseudomonadota</taxon>
        <taxon>Betaproteobacteria</taxon>
        <taxon>Neisseriales</taxon>
        <taxon>Neisseriaceae</taxon>
        <taxon>Snodgrassella</taxon>
    </lineage>
</organism>
<dbReference type="Proteomes" id="UP000027170">
    <property type="component" value="Unassembled WGS sequence"/>
</dbReference>
<keyword evidence="3" id="KW-0488">Methylation</keyword>
<keyword evidence="7" id="KW-1185">Reference proteome</keyword>
<dbReference type="Gene3D" id="3.30.700.10">
    <property type="entry name" value="Glycoprotein, Type 4 Pilin"/>
    <property type="match status" value="1"/>
</dbReference>
<dbReference type="EMBL" id="JFZV01000001">
    <property type="protein sequence ID" value="KDN15795.1"/>
    <property type="molecule type" value="Genomic_DNA"/>
</dbReference>